<dbReference type="Pfam" id="PF00538">
    <property type="entry name" value="Linker_histone"/>
    <property type="match status" value="1"/>
</dbReference>
<dbReference type="InterPro" id="IPR036388">
    <property type="entry name" value="WH-like_DNA-bd_sf"/>
</dbReference>
<dbReference type="PROSITE" id="PS51504">
    <property type="entry name" value="H15"/>
    <property type="match status" value="1"/>
</dbReference>
<reference evidence="3" key="1">
    <citation type="submission" date="2020-05" db="EMBL/GenBank/DDBJ databases">
        <title>WGS assembly of Panicum virgatum.</title>
        <authorList>
            <person name="Lovell J.T."/>
            <person name="Jenkins J."/>
            <person name="Shu S."/>
            <person name="Juenger T.E."/>
            <person name="Schmutz J."/>
        </authorList>
    </citation>
    <scope>NUCLEOTIDE SEQUENCE</scope>
    <source>
        <strain evidence="3">AP13</strain>
    </source>
</reference>
<name>A0A8T0TMK5_PANVG</name>
<accession>A0A8T0TMK5</accession>
<comment type="caution">
    <text evidence="3">The sequence shown here is derived from an EMBL/GenBank/DDBJ whole genome shotgun (WGS) entry which is preliminary data.</text>
</comment>
<keyword evidence="4" id="KW-1185">Reference proteome</keyword>
<protein>
    <recommendedName>
        <fullName evidence="2">H15 domain-containing protein</fullName>
    </recommendedName>
</protein>
<dbReference type="Proteomes" id="UP000823388">
    <property type="component" value="Chromosome 4K"/>
</dbReference>
<feature type="region of interest" description="Disordered" evidence="1">
    <location>
        <begin position="1"/>
        <end position="81"/>
    </location>
</feature>
<dbReference type="EMBL" id="CM029043">
    <property type="protein sequence ID" value="KAG2609159.1"/>
    <property type="molecule type" value="Genomic_DNA"/>
</dbReference>
<feature type="compositionally biased region" description="Basic and acidic residues" evidence="1">
    <location>
        <begin position="20"/>
        <end position="62"/>
    </location>
</feature>
<dbReference type="SMART" id="SM00526">
    <property type="entry name" value="H15"/>
    <property type="match status" value="1"/>
</dbReference>
<sequence length="153" mass="16407">MATAAEEAAPAVAVAPAPEKVAEVKEAAAVETPEKVEEAPKPAEGEGKKAEDGEEKKAEAGKKARKPRSRKPKSAGPHHPPYFEMIKEAILSQDGKAGASPYAIAKHMEEKHRDVLPANYPPDEPPPPVLCFVLVPCARRRVQLVVVVVVKQL</sequence>
<proteinExistence type="predicted"/>
<evidence type="ECO:0000256" key="1">
    <source>
        <dbReference type="SAM" id="MobiDB-lite"/>
    </source>
</evidence>
<dbReference type="SUPFAM" id="SSF46785">
    <property type="entry name" value="Winged helix' DNA-binding domain"/>
    <property type="match status" value="1"/>
</dbReference>
<evidence type="ECO:0000313" key="4">
    <source>
        <dbReference type="Proteomes" id="UP000823388"/>
    </source>
</evidence>
<dbReference type="Gene3D" id="1.10.10.10">
    <property type="entry name" value="Winged helix-like DNA-binding domain superfamily/Winged helix DNA-binding domain"/>
    <property type="match status" value="1"/>
</dbReference>
<feature type="domain" description="H15" evidence="2">
    <location>
        <begin position="78"/>
        <end position="153"/>
    </location>
</feature>
<evidence type="ECO:0000313" key="3">
    <source>
        <dbReference type="EMBL" id="KAG2609159.1"/>
    </source>
</evidence>
<feature type="compositionally biased region" description="Basic residues" evidence="1">
    <location>
        <begin position="63"/>
        <end position="73"/>
    </location>
</feature>
<dbReference type="InterPro" id="IPR005818">
    <property type="entry name" value="Histone_H1/H5_H15"/>
</dbReference>
<dbReference type="GO" id="GO:0003677">
    <property type="term" value="F:DNA binding"/>
    <property type="evidence" value="ECO:0007669"/>
    <property type="project" value="InterPro"/>
</dbReference>
<gene>
    <name evidence="3" type="ORF">PVAP13_4KG127310</name>
</gene>
<feature type="compositionally biased region" description="Low complexity" evidence="1">
    <location>
        <begin position="1"/>
        <end position="19"/>
    </location>
</feature>
<dbReference type="AlphaFoldDB" id="A0A8T0TMK5"/>
<dbReference type="GO" id="GO:0006334">
    <property type="term" value="P:nucleosome assembly"/>
    <property type="evidence" value="ECO:0007669"/>
    <property type="project" value="InterPro"/>
</dbReference>
<dbReference type="InterPro" id="IPR036390">
    <property type="entry name" value="WH_DNA-bd_sf"/>
</dbReference>
<evidence type="ECO:0000259" key="2">
    <source>
        <dbReference type="PROSITE" id="PS51504"/>
    </source>
</evidence>
<organism evidence="3 4">
    <name type="scientific">Panicum virgatum</name>
    <name type="common">Blackwell switchgrass</name>
    <dbReference type="NCBI Taxonomy" id="38727"/>
    <lineage>
        <taxon>Eukaryota</taxon>
        <taxon>Viridiplantae</taxon>
        <taxon>Streptophyta</taxon>
        <taxon>Embryophyta</taxon>
        <taxon>Tracheophyta</taxon>
        <taxon>Spermatophyta</taxon>
        <taxon>Magnoliopsida</taxon>
        <taxon>Liliopsida</taxon>
        <taxon>Poales</taxon>
        <taxon>Poaceae</taxon>
        <taxon>PACMAD clade</taxon>
        <taxon>Panicoideae</taxon>
        <taxon>Panicodae</taxon>
        <taxon>Paniceae</taxon>
        <taxon>Panicinae</taxon>
        <taxon>Panicum</taxon>
        <taxon>Panicum sect. Hiantes</taxon>
    </lineage>
</organism>
<dbReference type="GO" id="GO:0000786">
    <property type="term" value="C:nucleosome"/>
    <property type="evidence" value="ECO:0007669"/>
    <property type="project" value="InterPro"/>
</dbReference>